<dbReference type="AlphaFoldDB" id="A0A8E2ERG2"/>
<feature type="transmembrane region" description="Helical" evidence="5">
    <location>
        <begin position="164"/>
        <end position="186"/>
    </location>
</feature>
<keyword evidence="2 5" id="KW-0812">Transmembrane</keyword>
<evidence type="ECO:0000256" key="2">
    <source>
        <dbReference type="ARBA" id="ARBA00022692"/>
    </source>
</evidence>
<dbReference type="SMART" id="SM01417">
    <property type="entry name" value="Solute_trans_a"/>
    <property type="match status" value="1"/>
</dbReference>
<feature type="transmembrane region" description="Helical" evidence="5">
    <location>
        <begin position="280"/>
        <end position="300"/>
    </location>
</feature>
<dbReference type="PANTHER" id="PTHR23423">
    <property type="entry name" value="ORGANIC SOLUTE TRANSPORTER-RELATED"/>
    <property type="match status" value="1"/>
</dbReference>
<protein>
    <recommendedName>
        <fullName evidence="8">Organic solute transporter Ostalpha-domain-containing protein</fullName>
    </recommendedName>
</protein>
<evidence type="ECO:0000313" key="6">
    <source>
        <dbReference type="EMBL" id="OCL03323.1"/>
    </source>
</evidence>
<evidence type="ECO:0000256" key="4">
    <source>
        <dbReference type="ARBA" id="ARBA00023136"/>
    </source>
</evidence>
<organism evidence="6 7">
    <name type="scientific">Glonium stellatum</name>
    <dbReference type="NCBI Taxonomy" id="574774"/>
    <lineage>
        <taxon>Eukaryota</taxon>
        <taxon>Fungi</taxon>
        <taxon>Dikarya</taxon>
        <taxon>Ascomycota</taxon>
        <taxon>Pezizomycotina</taxon>
        <taxon>Dothideomycetes</taxon>
        <taxon>Pleosporomycetidae</taxon>
        <taxon>Gloniales</taxon>
        <taxon>Gloniaceae</taxon>
        <taxon>Glonium</taxon>
    </lineage>
</organism>
<keyword evidence="4 5" id="KW-0472">Membrane</keyword>
<accession>A0A8E2ERG2</accession>
<feature type="transmembrane region" description="Helical" evidence="5">
    <location>
        <begin position="107"/>
        <end position="132"/>
    </location>
</feature>
<evidence type="ECO:0008006" key="8">
    <source>
        <dbReference type="Google" id="ProtNLM"/>
    </source>
</evidence>
<dbReference type="OrthoDB" id="5348404at2759"/>
<evidence type="ECO:0000256" key="3">
    <source>
        <dbReference type="ARBA" id="ARBA00022989"/>
    </source>
</evidence>
<dbReference type="Proteomes" id="UP000250140">
    <property type="component" value="Unassembled WGS sequence"/>
</dbReference>
<keyword evidence="3 5" id="KW-1133">Transmembrane helix</keyword>
<comment type="subcellular location">
    <subcellularLocation>
        <location evidence="1">Membrane</location>
        <topology evidence="1">Multi-pass membrane protein</topology>
    </subcellularLocation>
</comment>
<evidence type="ECO:0000256" key="5">
    <source>
        <dbReference type="SAM" id="Phobius"/>
    </source>
</evidence>
<dbReference type="GO" id="GO:0016020">
    <property type="term" value="C:membrane"/>
    <property type="evidence" value="ECO:0007669"/>
    <property type="project" value="UniProtKB-SubCell"/>
</dbReference>
<evidence type="ECO:0000256" key="1">
    <source>
        <dbReference type="ARBA" id="ARBA00004141"/>
    </source>
</evidence>
<feature type="transmembrane region" description="Helical" evidence="5">
    <location>
        <begin position="81"/>
        <end position="101"/>
    </location>
</feature>
<dbReference type="InterPro" id="IPR005178">
    <property type="entry name" value="Ostalpha/TMEM184C"/>
</dbReference>
<sequence>METMSVARGLFRHDSGSLSNRTCPHPDESGPTIVPLVGSMSFHKFSMILSGACGVFVLVLCLYSVFSHAMKYSRPVQQRQLIRIVCLVPWVSIISFLSIWLETAGPYIAPAIDFGAALALSAFLLLLCDYVLAGPNGSNDLLGLEAPDRGQNAGRGPQWLKKTWYLVLQFIPVTMILWIATAASLAVGTYCATSNKPYFAHIWITIFRLISTTLAIIAILKFYGRQKSQLSHYNVMLKLLAFKSIIFLNVSQGFILNLLISSNIIKPNKYLSYHDATVAIPSLVLSCEMPFFAVLMIFAYNTKPYTVDNADYVGGPLGLGAIFQALNMTDILSAFVRGPMRLLRGQEKDIGTLNGNFESIVHSPNIKTVA</sequence>
<dbReference type="Pfam" id="PF03619">
    <property type="entry name" value="Solute_trans_a"/>
    <property type="match status" value="1"/>
</dbReference>
<feature type="transmembrane region" description="Helical" evidence="5">
    <location>
        <begin position="45"/>
        <end position="69"/>
    </location>
</feature>
<reference evidence="6 7" key="1">
    <citation type="journal article" date="2016" name="Nat. Commun.">
        <title>Ectomycorrhizal ecology is imprinted in the genome of the dominant symbiotic fungus Cenococcum geophilum.</title>
        <authorList>
            <consortium name="DOE Joint Genome Institute"/>
            <person name="Peter M."/>
            <person name="Kohler A."/>
            <person name="Ohm R.A."/>
            <person name="Kuo A."/>
            <person name="Krutzmann J."/>
            <person name="Morin E."/>
            <person name="Arend M."/>
            <person name="Barry K.W."/>
            <person name="Binder M."/>
            <person name="Choi C."/>
            <person name="Clum A."/>
            <person name="Copeland A."/>
            <person name="Grisel N."/>
            <person name="Haridas S."/>
            <person name="Kipfer T."/>
            <person name="LaButti K."/>
            <person name="Lindquist E."/>
            <person name="Lipzen A."/>
            <person name="Maire R."/>
            <person name="Meier B."/>
            <person name="Mihaltcheva S."/>
            <person name="Molinier V."/>
            <person name="Murat C."/>
            <person name="Poggeler S."/>
            <person name="Quandt C.A."/>
            <person name="Sperisen C."/>
            <person name="Tritt A."/>
            <person name="Tisserant E."/>
            <person name="Crous P.W."/>
            <person name="Henrissat B."/>
            <person name="Nehls U."/>
            <person name="Egli S."/>
            <person name="Spatafora J.W."/>
            <person name="Grigoriev I.V."/>
            <person name="Martin F.M."/>
        </authorList>
    </citation>
    <scope>NUCLEOTIDE SEQUENCE [LARGE SCALE GENOMIC DNA]</scope>
    <source>
        <strain evidence="6 7">CBS 207.34</strain>
    </source>
</reference>
<proteinExistence type="predicted"/>
<feature type="transmembrane region" description="Helical" evidence="5">
    <location>
        <begin position="198"/>
        <end position="220"/>
    </location>
</feature>
<keyword evidence="7" id="KW-1185">Reference proteome</keyword>
<evidence type="ECO:0000313" key="7">
    <source>
        <dbReference type="Proteomes" id="UP000250140"/>
    </source>
</evidence>
<feature type="transmembrane region" description="Helical" evidence="5">
    <location>
        <begin position="240"/>
        <end position="260"/>
    </location>
</feature>
<name>A0A8E2ERG2_9PEZI</name>
<gene>
    <name evidence="6" type="ORF">AOQ84DRAFT_347890</name>
</gene>
<dbReference type="EMBL" id="KV750763">
    <property type="protein sequence ID" value="OCL03323.1"/>
    <property type="molecule type" value="Genomic_DNA"/>
</dbReference>